<dbReference type="OrthoDB" id="583768at2"/>
<sequence length="139" mass="15068">MSQILDAGGPRPPLRRRLAARAAVAAACLIAHLPPRRIRALLCLLRRGATAATYAQALAARQDVTATSVRCAGNYCLQRSLAAALLCRLRGSWPTWRTGVRMPPFAAHAWIEAEERPVGEPEDTITYRPLITVPPPPAV</sequence>
<keyword evidence="3" id="KW-1185">Reference proteome</keyword>
<dbReference type="EMBL" id="RBAL01000002">
    <property type="protein sequence ID" value="RKN45602.1"/>
    <property type="molecule type" value="Genomic_DNA"/>
</dbReference>
<dbReference type="Pfam" id="PF13471">
    <property type="entry name" value="Transglut_core3"/>
    <property type="match status" value="1"/>
</dbReference>
<gene>
    <name evidence="2" type="ORF">D7294_03750</name>
</gene>
<evidence type="ECO:0000313" key="2">
    <source>
        <dbReference type="EMBL" id="RKN45602.1"/>
    </source>
</evidence>
<dbReference type="InterPro" id="IPR032708">
    <property type="entry name" value="McjB_C"/>
</dbReference>
<proteinExistence type="predicted"/>
<evidence type="ECO:0000259" key="1">
    <source>
        <dbReference type="Pfam" id="PF13471"/>
    </source>
</evidence>
<evidence type="ECO:0000313" key="3">
    <source>
        <dbReference type="Proteomes" id="UP000272474"/>
    </source>
</evidence>
<dbReference type="Proteomes" id="UP000272474">
    <property type="component" value="Unassembled WGS sequence"/>
</dbReference>
<dbReference type="NCBIfam" id="NF033537">
    <property type="entry name" value="lasso_biosyn_B2"/>
    <property type="match status" value="1"/>
</dbReference>
<accession>A0A3A9ZAW7</accession>
<name>A0A3A9ZAW7_9ACTN</name>
<feature type="domain" description="Microcin J25-processing protein McjB C-terminal" evidence="1">
    <location>
        <begin position="22"/>
        <end position="131"/>
    </location>
</feature>
<comment type="caution">
    <text evidence="2">The sequence shown here is derived from an EMBL/GenBank/DDBJ whole genome shotgun (WGS) entry which is preliminary data.</text>
</comment>
<reference evidence="2 3" key="1">
    <citation type="journal article" date="2014" name="Int. J. Syst. Evol. Microbiol.">
        <title>Streptomyces hoynatensis sp. nov., isolated from deep marine sediment.</title>
        <authorList>
            <person name="Veyisoglu A."/>
            <person name="Sahin N."/>
        </authorList>
    </citation>
    <scope>NUCLEOTIDE SEQUENCE [LARGE SCALE GENOMIC DNA]</scope>
    <source>
        <strain evidence="2 3">KCTC 29097</strain>
    </source>
</reference>
<dbReference type="InterPro" id="IPR053521">
    <property type="entry name" value="McjB-like"/>
</dbReference>
<protein>
    <submittedName>
        <fullName evidence="2">Lasso peptide biosynthesis B2 protein</fullName>
    </submittedName>
</protein>
<organism evidence="2 3">
    <name type="scientific">Streptomyces hoynatensis</name>
    <dbReference type="NCBI Taxonomy" id="1141874"/>
    <lineage>
        <taxon>Bacteria</taxon>
        <taxon>Bacillati</taxon>
        <taxon>Actinomycetota</taxon>
        <taxon>Actinomycetes</taxon>
        <taxon>Kitasatosporales</taxon>
        <taxon>Streptomycetaceae</taxon>
        <taxon>Streptomyces</taxon>
    </lineage>
</organism>
<dbReference type="RefSeq" id="WP_120675470.1">
    <property type="nucleotide sequence ID" value="NZ_RBAL01000002.1"/>
</dbReference>
<dbReference type="AlphaFoldDB" id="A0A3A9ZAW7"/>